<accession>A0A7U6GDP2</accession>
<evidence type="ECO:0000313" key="1">
    <source>
        <dbReference type="EMBL" id="BAL80486.1"/>
    </source>
</evidence>
<sequence>MIIVLLFLVLAFIPFFLAIIEVVSKRDILPLNINFSFTRDPRFFGKSFRHKIENVVKMIS</sequence>
<dbReference type="RefSeq" id="WP_014452892.1">
    <property type="nucleotide sequence ID" value="NC_017096.1"/>
</dbReference>
<dbReference type="KEGG" id="cex:CSE_03600"/>
<name>A0A7U6GDP2_CALEA</name>
<dbReference type="Proteomes" id="UP000004793">
    <property type="component" value="Chromosome"/>
</dbReference>
<dbReference type="EMBL" id="AP012051">
    <property type="protein sequence ID" value="BAL80486.1"/>
    <property type="molecule type" value="Genomic_DNA"/>
</dbReference>
<dbReference type="AlphaFoldDB" id="A0A7U6GDP2"/>
<protein>
    <submittedName>
        <fullName evidence="1">Uncharacterized protein</fullName>
    </submittedName>
</protein>
<keyword evidence="2" id="KW-1185">Reference proteome</keyword>
<organism evidence="1 2">
    <name type="scientific">Caldisericum exile (strain DSM 21853 / NBRC 104410 / AZM16c01)</name>
    <dbReference type="NCBI Taxonomy" id="511051"/>
    <lineage>
        <taxon>Bacteria</taxon>
        <taxon>Pseudomonadati</taxon>
        <taxon>Caldisericota/Cryosericota group</taxon>
        <taxon>Caldisericota</taxon>
        <taxon>Caldisericia</taxon>
        <taxon>Caldisericales</taxon>
        <taxon>Caldisericaceae</taxon>
        <taxon>Caldisericum</taxon>
    </lineage>
</organism>
<proteinExistence type="predicted"/>
<evidence type="ECO:0000313" key="2">
    <source>
        <dbReference type="Proteomes" id="UP000004793"/>
    </source>
</evidence>
<reference evidence="1 2" key="1">
    <citation type="submission" date="2011-01" db="EMBL/GenBank/DDBJ databases">
        <title>Whole genome sequence of Caldisericum exile AZM16c01.</title>
        <authorList>
            <person name="Narita-Yamada S."/>
            <person name="Kawakoshi A."/>
            <person name="Nakamura S."/>
            <person name="Sasagawa M."/>
            <person name="Fukada J."/>
            <person name="Sekine M."/>
            <person name="Kato Y."/>
            <person name="Fukai R."/>
            <person name="Sasaki K."/>
            <person name="Hanamaki A."/>
            <person name="Narita H."/>
            <person name="Konno Y."/>
            <person name="Mori K."/>
            <person name="Yamazaki S."/>
            <person name="Suzuki K."/>
            <person name="Fujita N."/>
        </authorList>
    </citation>
    <scope>NUCLEOTIDE SEQUENCE [LARGE SCALE GENOMIC DNA]</scope>
    <source>
        <strain evidence="2">DSM 21853 / NBRC 104410 / AZM16c01</strain>
    </source>
</reference>
<gene>
    <name evidence="1" type="ordered locus">CSE_03600</name>
</gene>